<dbReference type="SUPFAM" id="SSF51735">
    <property type="entry name" value="NAD(P)-binding Rossmann-fold domains"/>
    <property type="match status" value="1"/>
</dbReference>
<dbReference type="PANTHER" id="PTHR43976:SF16">
    <property type="entry name" value="SHORT-CHAIN DEHYDROGENASE_REDUCTASE FAMILY PROTEIN"/>
    <property type="match status" value="1"/>
</dbReference>
<dbReference type="HOGENOM" id="CLU_1294422_0_0_1"/>
<protein>
    <submittedName>
        <fullName evidence="3">Uncharacterized protein</fullName>
    </submittedName>
</protein>
<evidence type="ECO:0000313" key="4">
    <source>
        <dbReference type="Proteomes" id="UP000006352"/>
    </source>
</evidence>
<dbReference type="GO" id="GO:0016491">
    <property type="term" value="F:oxidoreductase activity"/>
    <property type="evidence" value="ECO:0007669"/>
    <property type="project" value="UniProtKB-KW"/>
</dbReference>
<dbReference type="InterPro" id="IPR051911">
    <property type="entry name" value="SDR_oxidoreductase"/>
</dbReference>
<proteinExistence type="inferred from homology"/>
<evidence type="ECO:0000256" key="2">
    <source>
        <dbReference type="ARBA" id="ARBA00023002"/>
    </source>
</evidence>
<evidence type="ECO:0000313" key="3">
    <source>
        <dbReference type="EMBL" id="CCM06616.1"/>
    </source>
</evidence>
<organism evidence="3 4">
    <name type="scientific">Fibroporia radiculosa</name>
    <dbReference type="NCBI Taxonomy" id="599839"/>
    <lineage>
        <taxon>Eukaryota</taxon>
        <taxon>Fungi</taxon>
        <taxon>Dikarya</taxon>
        <taxon>Basidiomycota</taxon>
        <taxon>Agaricomycotina</taxon>
        <taxon>Agaricomycetes</taxon>
        <taxon>Polyporales</taxon>
        <taxon>Fibroporiaceae</taxon>
        <taxon>Fibroporia</taxon>
    </lineage>
</organism>
<keyword evidence="2" id="KW-0560">Oxidoreductase</keyword>
<gene>
    <name evidence="3" type="ORF">FIBRA_08895</name>
</gene>
<name>J4ICL4_9APHY</name>
<dbReference type="InParanoid" id="J4ICL4"/>
<keyword evidence="4" id="KW-1185">Reference proteome</keyword>
<dbReference type="Proteomes" id="UP000006352">
    <property type="component" value="Unassembled WGS sequence"/>
</dbReference>
<dbReference type="Gene3D" id="3.40.50.720">
    <property type="entry name" value="NAD(P)-binding Rossmann-like Domain"/>
    <property type="match status" value="1"/>
</dbReference>
<sequence length="213" mass="23286">MPPKVWLLTGTSSGLGLGRCMTEHVLKRGDIAVATLRRRQQAYRREAASDILDGGYTSPPTLGVFHASKFALEGLSESLAAEVDPEWDIKVSVSFSPSCRTPMHFDAQITVIEVGGFGTDAVGRIVIMPHHPAYMKPSSIVAATRSYIDNFGEEQMRQLGNPIKAAAIMFRLAAYPDPPLHFPLGKDSVATTRRKIALLAEETDKFESWSKGI</sequence>
<dbReference type="PANTHER" id="PTHR43976">
    <property type="entry name" value="SHORT CHAIN DEHYDROGENASE"/>
    <property type="match status" value="1"/>
</dbReference>
<comment type="similarity">
    <text evidence="1">Belongs to the short-chain dehydrogenases/reductases (SDR) family.</text>
</comment>
<dbReference type="InterPro" id="IPR036291">
    <property type="entry name" value="NAD(P)-bd_dom_sf"/>
</dbReference>
<dbReference type="RefSeq" id="XP_012185899.1">
    <property type="nucleotide sequence ID" value="XM_012330509.1"/>
</dbReference>
<dbReference type="EMBL" id="HE797417">
    <property type="protein sequence ID" value="CCM06616.1"/>
    <property type="molecule type" value="Genomic_DNA"/>
</dbReference>
<accession>J4ICL4</accession>
<reference evidence="3 4" key="1">
    <citation type="journal article" date="2012" name="Appl. Environ. Microbiol.">
        <title>Short-read sequencing for genomic analysis of the brown rot fungus Fibroporia radiculosa.</title>
        <authorList>
            <person name="Tang J.D."/>
            <person name="Perkins A.D."/>
            <person name="Sonstegard T.S."/>
            <person name="Schroeder S.G."/>
            <person name="Burgess S.C."/>
            <person name="Diehl S.V."/>
        </authorList>
    </citation>
    <scope>NUCLEOTIDE SEQUENCE [LARGE SCALE GENOMIC DNA]</scope>
    <source>
        <strain evidence="3 4">TFFH 294</strain>
    </source>
</reference>
<dbReference type="GeneID" id="24101516"/>
<dbReference type="AlphaFoldDB" id="J4ICL4"/>
<dbReference type="OrthoDB" id="1274115at2759"/>
<dbReference type="STRING" id="599839.J4ICL4"/>
<evidence type="ECO:0000256" key="1">
    <source>
        <dbReference type="ARBA" id="ARBA00006484"/>
    </source>
</evidence>